<evidence type="ECO:0008006" key="3">
    <source>
        <dbReference type="Google" id="ProtNLM"/>
    </source>
</evidence>
<sequence length="95" mass="10627">MLRYLPLSGTREMANVIRSIWIDGREPDSCPLHKKLSVMDPKNHPGISLSHVLCKLLERIILDDSLNIAKKQRASSKLAFVLADLRLTTCSSLGE</sequence>
<accession>A0ABR1D2E0</accession>
<dbReference type="Proteomes" id="UP001303046">
    <property type="component" value="Unassembled WGS sequence"/>
</dbReference>
<reference evidence="1 2" key="1">
    <citation type="submission" date="2023-08" db="EMBL/GenBank/DDBJ databases">
        <title>A Necator americanus chromosomal reference genome.</title>
        <authorList>
            <person name="Ilik V."/>
            <person name="Petrzelkova K.J."/>
            <person name="Pardy F."/>
            <person name="Fuh T."/>
            <person name="Niatou-Singa F.S."/>
            <person name="Gouil Q."/>
            <person name="Baker L."/>
            <person name="Ritchie M.E."/>
            <person name="Jex A.R."/>
            <person name="Gazzola D."/>
            <person name="Li H."/>
            <person name="Toshio Fujiwara R."/>
            <person name="Zhan B."/>
            <person name="Aroian R.V."/>
            <person name="Pafco B."/>
            <person name="Schwarz E.M."/>
        </authorList>
    </citation>
    <scope>NUCLEOTIDE SEQUENCE [LARGE SCALE GENOMIC DNA]</scope>
    <source>
        <strain evidence="1 2">Aroian</strain>
        <tissue evidence="1">Whole animal</tissue>
    </source>
</reference>
<dbReference type="EMBL" id="JAVFWL010000003">
    <property type="protein sequence ID" value="KAK6744415.1"/>
    <property type="molecule type" value="Genomic_DNA"/>
</dbReference>
<evidence type="ECO:0000313" key="1">
    <source>
        <dbReference type="EMBL" id="KAK6744415.1"/>
    </source>
</evidence>
<evidence type="ECO:0000313" key="2">
    <source>
        <dbReference type="Proteomes" id="UP001303046"/>
    </source>
</evidence>
<organism evidence="1 2">
    <name type="scientific">Necator americanus</name>
    <name type="common">Human hookworm</name>
    <dbReference type="NCBI Taxonomy" id="51031"/>
    <lineage>
        <taxon>Eukaryota</taxon>
        <taxon>Metazoa</taxon>
        <taxon>Ecdysozoa</taxon>
        <taxon>Nematoda</taxon>
        <taxon>Chromadorea</taxon>
        <taxon>Rhabditida</taxon>
        <taxon>Rhabditina</taxon>
        <taxon>Rhabditomorpha</taxon>
        <taxon>Strongyloidea</taxon>
        <taxon>Ancylostomatidae</taxon>
        <taxon>Bunostominae</taxon>
        <taxon>Necator</taxon>
    </lineage>
</organism>
<name>A0ABR1D2E0_NECAM</name>
<gene>
    <name evidence="1" type="primary">Necator_chrIII.g12005</name>
    <name evidence="1" type="ORF">RB195_011239</name>
</gene>
<proteinExistence type="predicted"/>
<comment type="caution">
    <text evidence="1">The sequence shown here is derived from an EMBL/GenBank/DDBJ whole genome shotgun (WGS) entry which is preliminary data.</text>
</comment>
<keyword evidence="2" id="KW-1185">Reference proteome</keyword>
<protein>
    <recommendedName>
        <fullName evidence="3">Reverse transcriptase domain-containing protein</fullName>
    </recommendedName>
</protein>